<keyword evidence="1" id="KW-0472">Membrane</keyword>
<dbReference type="EMBL" id="JABFAA010000002">
    <property type="protein sequence ID" value="MBA0676162.1"/>
    <property type="molecule type" value="Genomic_DNA"/>
</dbReference>
<evidence type="ECO:0000313" key="3">
    <source>
        <dbReference type="Proteomes" id="UP000593577"/>
    </source>
</evidence>
<gene>
    <name evidence="2" type="ORF">Goari_017666</name>
</gene>
<dbReference type="Proteomes" id="UP000593577">
    <property type="component" value="Unassembled WGS sequence"/>
</dbReference>
<keyword evidence="1" id="KW-1133">Transmembrane helix</keyword>
<proteinExistence type="predicted"/>
<evidence type="ECO:0000256" key="1">
    <source>
        <dbReference type="SAM" id="Phobius"/>
    </source>
</evidence>
<comment type="caution">
    <text evidence="2">The sequence shown here is derived from an EMBL/GenBank/DDBJ whole genome shotgun (WGS) entry which is preliminary data.</text>
</comment>
<organism evidence="2 3">
    <name type="scientific">Gossypium aridum</name>
    <name type="common">American cotton</name>
    <name type="synonym">Erioxylum aridum</name>
    <dbReference type="NCBI Taxonomy" id="34290"/>
    <lineage>
        <taxon>Eukaryota</taxon>
        <taxon>Viridiplantae</taxon>
        <taxon>Streptophyta</taxon>
        <taxon>Embryophyta</taxon>
        <taxon>Tracheophyta</taxon>
        <taxon>Spermatophyta</taxon>
        <taxon>Magnoliopsida</taxon>
        <taxon>eudicotyledons</taxon>
        <taxon>Gunneridae</taxon>
        <taxon>Pentapetalae</taxon>
        <taxon>rosids</taxon>
        <taxon>malvids</taxon>
        <taxon>Malvales</taxon>
        <taxon>Malvaceae</taxon>
        <taxon>Malvoideae</taxon>
        <taxon>Gossypium</taxon>
    </lineage>
</organism>
<evidence type="ECO:0000313" key="2">
    <source>
        <dbReference type="EMBL" id="MBA0676162.1"/>
    </source>
</evidence>
<accession>A0A7J8WMP1</accession>
<keyword evidence="3" id="KW-1185">Reference proteome</keyword>
<protein>
    <submittedName>
        <fullName evidence="2">Uncharacterized protein</fullName>
    </submittedName>
</protein>
<keyword evidence="1" id="KW-0812">Transmembrane</keyword>
<feature type="transmembrane region" description="Helical" evidence="1">
    <location>
        <begin position="7"/>
        <end position="31"/>
    </location>
</feature>
<reference evidence="2 3" key="1">
    <citation type="journal article" date="2019" name="Genome Biol. Evol.">
        <title>Insights into the evolution of the New World diploid cottons (Gossypium, subgenus Houzingenia) based on genome sequencing.</title>
        <authorList>
            <person name="Grover C.E."/>
            <person name="Arick M.A. 2nd"/>
            <person name="Thrash A."/>
            <person name="Conover J.L."/>
            <person name="Sanders W.S."/>
            <person name="Peterson D.G."/>
            <person name="Frelichowski J.E."/>
            <person name="Scheffler J.A."/>
            <person name="Scheffler B.E."/>
            <person name="Wendel J.F."/>
        </authorList>
    </citation>
    <scope>NUCLEOTIDE SEQUENCE [LARGE SCALE GENOMIC DNA]</scope>
    <source>
        <strain evidence="2">185</strain>
        <tissue evidence="2">Leaf</tissue>
    </source>
</reference>
<dbReference type="AlphaFoldDB" id="A0A7J8WMP1"/>
<name>A0A7J8WMP1_GOSAI</name>
<sequence>MNKVIPMLFYSNLLVQLTLFILILVQLNFFFSPIAYLKLDLLTLLTSCSLKDFKLVTFLCSQRD</sequence>